<accession>A0A3M0KZ41</accession>
<dbReference type="AlphaFoldDB" id="A0A3M0KZ41"/>
<evidence type="ECO:0000313" key="2">
    <source>
        <dbReference type="Proteomes" id="UP000269221"/>
    </source>
</evidence>
<dbReference type="OrthoDB" id="9974232at2759"/>
<dbReference type="PANTHER" id="PTHR15750">
    <property type="entry name" value="VASOHIBIN-1-LIKE ISOFORM X2"/>
    <property type="match status" value="1"/>
</dbReference>
<dbReference type="EMBL" id="QRBI01000106">
    <property type="protein sequence ID" value="RMC12407.1"/>
    <property type="molecule type" value="Genomic_DNA"/>
</dbReference>
<organism evidence="1 2">
    <name type="scientific">Hirundo rustica rustica</name>
    <dbReference type="NCBI Taxonomy" id="333673"/>
    <lineage>
        <taxon>Eukaryota</taxon>
        <taxon>Metazoa</taxon>
        <taxon>Chordata</taxon>
        <taxon>Craniata</taxon>
        <taxon>Vertebrata</taxon>
        <taxon>Euteleostomi</taxon>
        <taxon>Archelosauria</taxon>
        <taxon>Archosauria</taxon>
        <taxon>Dinosauria</taxon>
        <taxon>Saurischia</taxon>
        <taxon>Theropoda</taxon>
        <taxon>Coelurosauria</taxon>
        <taxon>Aves</taxon>
        <taxon>Neognathae</taxon>
        <taxon>Neoaves</taxon>
        <taxon>Telluraves</taxon>
        <taxon>Australaves</taxon>
        <taxon>Passeriformes</taxon>
        <taxon>Sylvioidea</taxon>
        <taxon>Hirundinidae</taxon>
        <taxon>Hirundo</taxon>
    </lineage>
</organism>
<gene>
    <name evidence="1" type="ORF">DUI87_09922</name>
</gene>
<evidence type="ECO:0008006" key="3">
    <source>
        <dbReference type="Google" id="ProtNLM"/>
    </source>
</evidence>
<keyword evidence="2" id="KW-1185">Reference proteome</keyword>
<dbReference type="PANTHER" id="PTHR15750:SF4">
    <property type="entry name" value="TUBULINYL-TYR CARBOXYPEPTIDASE 2"/>
    <property type="match status" value="1"/>
</dbReference>
<protein>
    <recommendedName>
        <fullName evidence="3">Vasohibin 2</fullName>
    </recommendedName>
</protein>
<dbReference type="Pfam" id="PF14822">
    <property type="entry name" value="Vasohibin"/>
    <property type="match status" value="1"/>
</dbReference>
<dbReference type="GO" id="GO:0005737">
    <property type="term" value="C:cytoplasm"/>
    <property type="evidence" value="ECO:0007669"/>
    <property type="project" value="InterPro"/>
</dbReference>
<proteinExistence type="predicted"/>
<dbReference type="STRING" id="333673.A0A3M0KZ41"/>
<reference evidence="1 2" key="1">
    <citation type="submission" date="2018-07" db="EMBL/GenBank/DDBJ databases">
        <title>A high quality draft genome assembly of the barn swallow (H. rustica rustica).</title>
        <authorList>
            <person name="Formenti G."/>
            <person name="Chiara M."/>
            <person name="Poveda L."/>
            <person name="Francoijs K.-J."/>
            <person name="Bonisoli-Alquati A."/>
            <person name="Canova L."/>
            <person name="Gianfranceschi L."/>
            <person name="Horner D.S."/>
            <person name="Saino N."/>
        </authorList>
    </citation>
    <scope>NUCLEOTIDE SEQUENCE [LARGE SCALE GENOMIC DNA]</scope>
    <source>
        <strain evidence="1">Chelidonia</strain>
        <tissue evidence="1">Blood</tissue>
    </source>
</reference>
<name>A0A3M0KZ41_HIRRU</name>
<dbReference type="InterPro" id="IPR028131">
    <property type="entry name" value="VASH1"/>
</dbReference>
<evidence type="ECO:0000313" key="1">
    <source>
        <dbReference type="EMBL" id="RMC12407.1"/>
    </source>
</evidence>
<dbReference type="Proteomes" id="UP000269221">
    <property type="component" value="Unassembled WGS sequence"/>
</dbReference>
<dbReference type="GO" id="GO:0045765">
    <property type="term" value="P:regulation of angiogenesis"/>
    <property type="evidence" value="ECO:0007669"/>
    <property type="project" value="InterPro"/>
</dbReference>
<sequence>MSRRSDLMDKPLTYRTLSDLIFDFEDSYKKYLHSVKKVKIGLYVPHEPHSFQPIEWKQLVLNVSKMVRTEVRKELEKFARDMRMKVDSEALKCPFSDEGEIPGPAVRDKKGDLATLNEVGYQLRI</sequence>
<comment type="caution">
    <text evidence="1">The sequence shown here is derived from an EMBL/GenBank/DDBJ whole genome shotgun (WGS) entry which is preliminary data.</text>
</comment>